<comment type="caution">
    <text evidence="8">The sequence shown here is derived from an EMBL/GenBank/DDBJ whole genome shotgun (WGS) entry which is preliminary data.</text>
</comment>
<feature type="region of interest" description="Disordered" evidence="6">
    <location>
        <begin position="523"/>
        <end position="551"/>
    </location>
</feature>
<keyword evidence="3 5" id="KW-0863">Zinc-finger</keyword>
<evidence type="ECO:0000256" key="6">
    <source>
        <dbReference type="SAM" id="MobiDB-lite"/>
    </source>
</evidence>
<feature type="region of interest" description="Disordered" evidence="6">
    <location>
        <begin position="805"/>
        <end position="838"/>
    </location>
</feature>
<dbReference type="InterPro" id="IPR025258">
    <property type="entry name" value="RH_dom"/>
</dbReference>
<dbReference type="InterPro" id="IPR051366">
    <property type="entry name" value="DEF8"/>
</dbReference>
<feature type="domain" description="RING-type" evidence="7">
    <location>
        <begin position="1198"/>
        <end position="1244"/>
    </location>
</feature>
<proteinExistence type="predicted"/>
<evidence type="ECO:0000256" key="3">
    <source>
        <dbReference type="ARBA" id="ARBA00022771"/>
    </source>
</evidence>
<evidence type="ECO:0000259" key="7">
    <source>
        <dbReference type="PROSITE" id="PS50089"/>
    </source>
</evidence>
<evidence type="ECO:0000256" key="1">
    <source>
        <dbReference type="ARBA" id="ARBA00022723"/>
    </source>
</evidence>
<feature type="region of interest" description="Disordered" evidence="6">
    <location>
        <begin position="191"/>
        <end position="288"/>
    </location>
</feature>
<feature type="compositionally biased region" description="Acidic residues" evidence="6">
    <location>
        <begin position="637"/>
        <end position="646"/>
    </location>
</feature>
<dbReference type="Gene3D" id="1.20.58.900">
    <property type="match status" value="1"/>
</dbReference>
<feature type="compositionally biased region" description="Basic and acidic residues" evidence="6">
    <location>
        <begin position="526"/>
        <end position="539"/>
    </location>
</feature>
<feature type="compositionally biased region" description="Acidic residues" evidence="6">
    <location>
        <begin position="318"/>
        <end position="327"/>
    </location>
</feature>
<dbReference type="GO" id="GO:0008270">
    <property type="term" value="F:zinc ion binding"/>
    <property type="evidence" value="ECO:0007669"/>
    <property type="project" value="UniProtKB-KW"/>
</dbReference>
<dbReference type="AlphaFoldDB" id="A0A9K3CTH4"/>
<dbReference type="InterPro" id="IPR001841">
    <property type="entry name" value="Znf_RING"/>
</dbReference>
<dbReference type="EMBL" id="BDIP01000897">
    <property type="protein sequence ID" value="GIQ83019.1"/>
    <property type="molecule type" value="Genomic_DNA"/>
</dbReference>
<feature type="compositionally biased region" description="Polar residues" evidence="6">
    <location>
        <begin position="234"/>
        <end position="250"/>
    </location>
</feature>
<dbReference type="InterPro" id="IPR037213">
    <property type="entry name" value="Run_dom_sf"/>
</dbReference>
<reference evidence="8 9" key="1">
    <citation type="journal article" date="2018" name="PLoS ONE">
        <title>The draft genome of Kipferlia bialata reveals reductive genome evolution in fornicate parasites.</title>
        <authorList>
            <person name="Tanifuji G."/>
            <person name="Takabayashi S."/>
            <person name="Kume K."/>
            <person name="Takagi M."/>
            <person name="Nakayama T."/>
            <person name="Kamikawa R."/>
            <person name="Inagaki Y."/>
            <person name="Hashimoto T."/>
        </authorList>
    </citation>
    <scope>NUCLEOTIDE SEQUENCE [LARGE SCALE GENOMIC DNA]</scope>
    <source>
        <strain evidence="8">NY0173</strain>
    </source>
</reference>
<feature type="region of interest" description="Disordered" evidence="6">
    <location>
        <begin position="887"/>
        <end position="922"/>
    </location>
</feature>
<feature type="compositionally biased region" description="Polar residues" evidence="6">
    <location>
        <begin position="540"/>
        <end position="551"/>
    </location>
</feature>
<dbReference type="SMART" id="SM01175">
    <property type="entry name" value="DUF4206"/>
    <property type="match status" value="1"/>
</dbReference>
<name>A0A9K3CTH4_9EUKA</name>
<dbReference type="Proteomes" id="UP000265618">
    <property type="component" value="Unassembled WGS sequence"/>
</dbReference>
<feature type="compositionally biased region" description="Basic and acidic residues" evidence="6">
    <location>
        <begin position="813"/>
        <end position="830"/>
    </location>
</feature>
<keyword evidence="1" id="KW-0479">Metal-binding</keyword>
<evidence type="ECO:0000256" key="4">
    <source>
        <dbReference type="ARBA" id="ARBA00022833"/>
    </source>
</evidence>
<feature type="compositionally biased region" description="Acidic residues" evidence="6">
    <location>
        <begin position="196"/>
        <end position="209"/>
    </location>
</feature>
<gene>
    <name evidence="8" type="ORF">KIPB_004264</name>
</gene>
<feature type="compositionally biased region" description="Low complexity" evidence="6">
    <location>
        <begin position="210"/>
        <end position="222"/>
    </location>
</feature>
<accession>A0A9K3CTH4</accession>
<feature type="compositionally biased region" description="Basic and acidic residues" evidence="6">
    <location>
        <begin position="774"/>
        <end position="785"/>
    </location>
</feature>
<protein>
    <recommendedName>
        <fullName evidence="7">RING-type domain-containing protein</fullName>
    </recommendedName>
</protein>
<dbReference type="Pfam" id="PF13901">
    <property type="entry name" value="RH_dom"/>
    <property type="match status" value="1"/>
</dbReference>
<feature type="region of interest" description="Disordered" evidence="6">
    <location>
        <begin position="578"/>
        <end position="785"/>
    </location>
</feature>
<keyword evidence="4" id="KW-0862">Zinc</keyword>
<evidence type="ECO:0000256" key="5">
    <source>
        <dbReference type="PROSITE-ProRule" id="PRU00175"/>
    </source>
</evidence>
<sequence>MASGPVPSARALQLLSDLDTAVSYIEANVPPEGYGDAKERGGLEVACLVQCLGEVLHHGCAFTLGWKKNKKWQVMPCLTKCVSAVRGDAKLQQHLKIVKQSTIDNRQVSVLMRMCLRDKMLLRLFSCLHMPCNNDVVNTHFSPGSIIREMPLYHRVMGCAERLTEVNMAGGLRPMTVYEEGTVPSVSTLRHRLDGTESESEESEGEVEGEVVGASSVTSTGTMSKSVPGLKAQPEQTRLTTSAVYPSPQHTRGKGKTSPVRPSVSKVSKVSKVPSRGQGTGLDLDPRQLGVDAREWDTLPVSAPAAVGEAETVLSSSEETDESEAEGETVSMAVARAQQAQTPPRPHPGPSSPSPSSPSLMGSLSSISLAQLPFFWGKTKTPKAGSVPMGADFGEGVIDTEHGVSEHQEYEGEGEAEEESTAHEGSDVCSLSELSLESLGDLGDLDGVTAETDTLAETLLASASLPGVSATPDSSLGLGHVISSAPPVNPVMAYEPHYVSHYRCQAQTNDLLAGLADAMESEEDGSDRYLSHSASHSDTDLSEGSESSTHQWQNLLARQSSTLSPSAVGAALMAGGSGDMVDAEEREREGDDESEGSSLIPAHILGSHHPNGGLQPYSRHHHRQGVEGERDGALGLDDLDGDEDGEREGVLGVERVLSDGDSFSDREREEREIEGEDSDGEGFPYPGRDSPSPERPPLSPHAHVSLWHGSPRQGGRRHDEYSHRRHMSSSQASYAAPGRDILYVQSDSEGEGGLGRDSTLGRHMSLSGDSSMSDGDRGSGEDSVRDRNVDIMSFLDSVRHSVTGVPVRQLGRRGGEKGKERRESKREAAQDRVPLPTPQAHPFHPLVGPHPILYTKVSQAQVVLNYFSVAPSHLSLAEEVEREALSRHQERLRQLGHDGSADRDRERERERERESEQSMAEGALDGWTVDVQYEEDGTTFPPAAFRYFTDSEAILLQPPRDTKPVPVPPAQTPLVPDPRIALFRPPVSRGVTSPLSLMVHEEPGDLEGRGIALAAQGNLCPWCRVSMTVTRDKPLFCWYTGRLYCRQCMSGSLSLSLPARMVSLLDATPKPVCTAAYDYVSAYRPLPSIPEQAMPSTLLRHNGFAEGRRLRHQLARVQPVLNGCMHHGGRALLRQATLSHGLGEHLTLPDKGTCRMWAQGDIEAVLRGDFSTTVGSLLKALLGHVQSCSRCPMLGQLCRVCQQPPYMFAFSDATVRCRSCKHLIHEACFETGGVSNSSICPACRAKKV</sequence>
<evidence type="ECO:0000313" key="9">
    <source>
        <dbReference type="Proteomes" id="UP000265618"/>
    </source>
</evidence>
<feature type="compositionally biased region" description="Pro residues" evidence="6">
    <location>
        <begin position="343"/>
        <end position="356"/>
    </location>
</feature>
<feature type="compositionally biased region" description="Low complexity" evidence="6">
    <location>
        <begin position="258"/>
        <end position="276"/>
    </location>
</feature>
<dbReference type="PROSITE" id="PS50089">
    <property type="entry name" value="ZF_RING_2"/>
    <property type="match status" value="1"/>
</dbReference>
<feature type="region of interest" description="Disordered" evidence="6">
    <location>
        <begin position="300"/>
        <end position="363"/>
    </location>
</feature>
<evidence type="ECO:0000256" key="2">
    <source>
        <dbReference type="ARBA" id="ARBA00022737"/>
    </source>
</evidence>
<evidence type="ECO:0000313" key="8">
    <source>
        <dbReference type="EMBL" id="GIQ83019.1"/>
    </source>
</evidence>
<dbReference type="OrthoDB" id="1918044at2759"/>
<dbReference type="PANTHER" id="PTHR12326:SF3">
    <property type="entry name" value="DIFFERENTIALLY EXPRESSED IN FDCP 8 HOMOLOG"/>
    <property type="match status" value="1"/>
</dbReference>
<feature type="compositionally biased region" description="Low complexity" evidence="6">
    <location>
        <begin position="650"/>
        <end position="661"/>
    </location>
</feature>
<keyword evidence="2" id="KW-0677">Repeat</keyword>
<feature type="compositionally biased region" description="Basic and acidic residues" evidence="6">
    <location>
        <begin position="887"/>
        <end position="916"/>
    </location>
</feature>
<keyword evidence="9" id="KW-1185">Reference proteome</keyword>
<dbReference type="PANTHER" id="PTHR12326">
    <property type="entry name" value="PLECKSTRIN HOMOLOGY DOMAIN CONTAINING PROTEIN"/>
    <property type="match status" value="1"/>
</dbReference>
<organism evidence="8 9">
    <name type="scientific">Kipferlia bialata</name>
    <dbReference type="NCBI Taxonomy" id="797122"/>
    <lineage>
        <taxon>Eukaryota</taxon>
        <taxon>Metamonada</taxon>
        <taxon>Carpediemonas-like organisms</taxon>
        <taxon>Kipferlia</taxon>
    </lineage>
</organism>